<feature type="transmembrane region" description="Helical" evidence="1">
    <location>
        <begin position="71"/>
        <end position="91"/>
    </location>
</feature>
<dbReference type="InterPro" id="IPR037185">
    <property type="entry name" value="EmrE-like"/>
</dbReference>
<evidence type="ECO:0000259" key="2">
    <source>
        <dbReference type="Pfam" id="PF00892"/>
    </source>
</evidence>
<keyword evidence="1" id="KW-1133">Transmembrane helix</keyword>
<reference evidence="3 4" key="1">
    <citation type="journal article" date="2016" name="Nat. Commun.">
        <title>Thousands of microbial genomes shed light on interconnected biogeochemical processes in an aquifer system.</title>
        <authorList>
            <person name="Anantharaman K."/>
            <person name="Brown C.T."/>
            <person name="Hug L.A."/>
            <person name="Sharon I."/>
            <person name="Castelle C.J."/>
            <person name="Probst A.J."/>
            <person name="Thomas B.C."/>
            <person name="Singh A."/>
            <person name="Wilkins M.J."/>
            <person name="Karaoz U."/>
            <person name="Brodie E.L."/>
            <person name="Williams K.H."/>
            <person name="Hubbard S.S."/>
            <person name="Banfield J.F."/>
        </authorList>
    </citation>
    <scope>NUCLEOTIDE SEQUENCE [LARGE SCALE GENOMIC DNA]</scope>
</reference>
<name>A0A1F7JLY9_9BACT</name>
<evidence type="ECO:0000313" key="3">
    <source>
        <dbReference type="EMBL" id="OGK56616.1"/>
    </source>
</evidence>
<dbReference type="Proteomes" id="UP000176376">
    <property type="component" value="Unassembled WGS sequence"/>
</dbReference>
<feature type="transmembrane region" description="Helical" evidence="1">
    <location>
        <begin position="245"/>
        <end position="264"/>
    </location>
</feature>
<dbReference type="GO" id="GO:0016020">
    <property type="term" value="C:membrane"/>
    <property type="evidence" value="ECO:0007669"/>
    <property type="project" value="InterPro"/>
</dbReference>
<feature type="domain" description="EamA" evidence="2">
    <location>
        <begin position="7"/>
        <end position="139"/>
    </location>
</feature>
<proteinExistence type="predicted"/>
<feature type="transmembrane region" description="Helical" evidence="1">
    <location>
        <begin position="124"/>
        <end position="145"/>
    </location>
</feature>
<keyword evidence="1" id="KW-0472">Membrane</keyword>
<dbReference type="InterPro" id="IPR000620">
    <property type="entry name" value="EamA_dom"/>
</dbReference>
<dbReference type="EMBL" id="MGAY01000029">
    <property type="protein sequence ID" value="OGK56616.1"/>
    <property type="molecule type" value="Genomic_DNA"/>
</dbReference>
<dbReference type="AlphaFoldDB" id="A0A1F7JLY9"/>
<dbReference type="STRING" id="1802074.A3J15_00980"/>
<feature type="domain" description="EamA" evidence="2">
    <location>
        <begin position="152"/>
        <end position="287"/>
    </location>
</feature>
<feature type="transmembrane region" description="Helical" evidence="1">
    <location>
        <begin position="39"/>
        <end position="59"/>
    </location>
</feature>
<sequence>MRSHRYKGIILAFLAGLLWGTIGIFVKKLTGLTPMGTAFFRLLVAFVGIISIVTYLNLWEELKSSLSYWKFLTILSFIMSLSLIFAVSGFYDTTVANASILNNTTPLYIPLFGLLIWEKTNKKEWLGILLGFFGILLIFSTHGISFESQRFIGNVFSIMSAIFLAVYTILSKKIRLHFSSFIIMFWVFGLGSLFIFLESIFFQKSFFLKYEYADFYYVLGLGIFGTFLAHTFYTTSLKYIKASTASLIGLSSPISATLYAMILLREIPPILTLLGLAFSITGIFYVIRSERVINN</sequence>
<evidence type="ECO:0000256" key="1">
    <source>
        <dbReference type="SAM" id="Phobius"/>
    </source>
</evidence>
<feature type="transmembrane region" description="Helical" evidence="1">
    <location>
        <begin position="97"/>
        <end position="117"/>
    </location>
</feature>
<feature type="transmembrane region" description="Helical" evidence="1">
    <location>
        <begin position="270"/>
        <end position="287"/>
    </location>
</feature>
<gene>
    <name evidence="3" type="ORF">A3J15_00980</name>
</gene>
<dbReference type="PANTHER" id="PTHR22911:SF79">
    <property type="entry name" value="MOBA-LIKE NTP TRANSFERASE DOMAIN-CONTAINING PROTEIN"/>
    <property type="match status" value="1"/>
</dbReference>
<comment type="caution">
    <text evidence="3">The sequence shown here is derived from an EMBL/GenBank/DDBJ whole genome shotgun (WGS) entry which is preliminary data.</text>
</comment>
<feature type="transmembrane region" description="Helical" evidence="1">
    <location>
        <begin position="182"/>
        <end position="203"/>
    </location>
</feature>
<accession>A0A1F7JLY9</accession>
<feature type="transmembrane region" description="Helical" evidence="1">
    <location>
        <begin position="151"/>
        <end position="170"/>
    </location>
</feature>
<feature type="transmembrane region" description="Helical" evidence="1">
    <location>
        <begin position="215"/>
        <end position="233"/>
    </location>
</feature>
<organism evidence="3 4">
    <name type="scientific">Candidatus Roizmanbacteria bacterium RIFCSPLOWO2_02_FULL_38_10</name>
    <dbReference type="NCBI Taxonomy" id="1802074"/>
    <lineage>
        <taxon>Bacteria</taxon>
        <taxon>Candidatus Roizmaniibacteriota</taxon>
    </lineage>
</organism>
<dbReference type="Pfam" id="PF00892">
    <property type="entry name" value="EamA"/>
    <property type="match status" value="2"/>
</dbReference>
<protein>
    <recommendedName>
        <fullName evidence="2">EamA domain-containing protein</fullName>
    </recommendedName>
</protein>
<evidence type="ECO:0000313" key="4">
    <source>
        <dbReference type="Proteomes" id="UP000176376"/>
    </source>
</evidence>
<keyword evidence="1" id="KW-0812">Transmembrane</keyword>
<dbReference type="PANTHER" id="PTHR22911">
    <property type="entry name" value="ACYL-MALONYL CONDENSING ENZYME-RELATED"/>
    <property type="match status" value="1"/>
</dbReference>
<dbReference type="SUPFAM" id="SSF103481">
    <property type="entry name" value="Multidrug resistance efflux transporter EmrE"/>
    <property type="match status" value="2"/>
</dbReference>